<gene>
    <name evidence="3" type="ORF">A2V92_01240</name>
</gene>
<keyword evidence="2" id="KW-1133">Transmembrane helix</keyword>
<organism evidence="3 4">
    <name type="scientific">Candidatus Muproteobacteria bacterium RBG_16_65_31</name>
    <dbReference type="NCBI Taxonomy" id="1817759"/>
    <lineage>
        <taxon>Bacteria</taxon>
        <taxon>Pseudomonadati</taxon>
        <taxon>Pseudomonadota</taxon>
        <taxon>Candidatus Muproteobacteria</taxon>
    </lineage>
</organism>
<dbReference type="Proteomes" id="UP000179344">
    <property type="component" value="Unassembled WGS sequence"/>
</dbReference>
<feature type="compositionally biased region" description="Basic and acidic residues" evidence="1">
    <location>
        <begin position="92"/>
        <end position="105"/>
    </location>
</feature>
<accession>A0A1F6TG50</accession>
<feature type="region of interest" description="Disordered" evidence="1">
    <location>
        <begin position="79"/>
        <end position="105"/>
    </location>
</feature>
<evidence type="ECO:0000256" key="1">
    <source>
        <dbReference type="SAM" id="MobiDB-lite"/>
    </source>
</evidence>
<dbReference type="AlphaFoldDB" id="A0A1F6TG50"/>
<dbReference type="EMBL" id="MFST01000086">
    <property type="protein sequence ID" value="OGI44084.1"/>
    <property type="molecule type" value="Genomic_DNA"/>
</dbReference>
<comment type="caution">
    <text evidence="3">The sequence shown here is derived from an EMBL/GenBank/DDBJ whole genome shotgun (WGS) entry which is preliminary data.</text>
</comment>
<reference evidence="3 4" key="1">
    <citation type="journal article" date="2016" name="Nat. Commun.">
        <title>Thousands of microbial genomes shed light on interconnected biogeochemical processes in an aquifer system.</title>
        <authorList>
            <person name="Anantharaman K."/>
            <person name="Brown C.T."/>
            <person name="Hug L.A."/>
            <person name="Sharon I."/>
            <person name="Castelle C.J."/>
            <person name="Probst A.J."/>
            <person name="Thomas B.C."/>
            <person name="Singh A."/>
            <person name="Wilkins M.J."/>
            <person name="Karaoz U."/>
            <person name="Brodie E.L."/>
            <person name="Williams K.H."/>
            <person name="Hubbard S.S."/>
            <person name="Banfield J.F."/>
        </authorList>
    </citation>
    <scope>NUCLEOTIDE SEQUENCE [LARGE SCALE GENOMIC DNA]</scope>
</reference>
<keyword evidence="2" id="KW-0812">Transmembrane</keyword>
<evidence type="ECO:0000313" key="4">
    <source>
        <dbReference type="Proteomes" id="UP000179344"/>
    </source>
</evidence>
<evidence type="ECO:0000256" key="2">
    <source>
        <dbReference type="SAM" id="Phobius"/>
    </source>
</evidence>
<proteinExistence type="predicted"/>
<feature type="transmembrane region" description="Helical" evidence="2">
    <location>
        <begin position="20"/>
        <end position="37"/>
    </location>
</feature>
<protein>
    <submittedName>
        <fullName evidence="3">Uncharacterized protein</fullName>
    </submittedName>
</protein>
<sequence length="105" mass="12041">MWQFFQRQFHALKVGRRRWLRQSIGVPLVAGGLLGFLPVLGYWMLPLGLALLAVDWPVARRLYRRLIVWWGRRRRRANDDVGAISPPGAGLPRKDAGTPDTRNDP</sequence>
<evidence type="ECO:0000313" key="3">
    <source>
        <dbReference type="EMBL" id="OGI44084.1"/>
    </source>
</evidence>
<name>A0A1F6TG50_9PROT</name>
<keyword evidence="2" id="KW-0472">Membrane</keyword>